<protein>
    <recommendedName>
        <fullName evidence="8">Preprotein translocase subunit TatC</fullName>
    </recommendedName>
</protein>
<dbReference type="PATRIC" id="fig|523841.21.peg.2831"/>
<name>M0IS38_HALMT</name>
<evidence type="ECO:0000313" key="7">
    <source>
        <dbReference type="Proteomes" id="UP000011603"/>
    </source>
</evidence>
<accession>M0IS38</accession>
<keyword evidence="4 5" id="KW-0472">Membrane</keyword>
<feature type="transmembrane region" description="Helical" evidence="5">
    <location>
        <begin position="214"/>
        <end position="232"/>
    </location>
</feature>
<organism evidence="6 7">
    <name type="scientific">Haloferax mediterranei (strain ATCC 33500 / DSM 1411 / JCM 8866 / NBRC 14739 / NCIMB 2177 / R-4)</name>
    <name type="common">Halobacterium mediterranei</name>
    <dbReference type="NCBI Taxonomy" id="523841"/>
    <lineage>
        <taxon>Archaea</taxon>
        <taxon>Methanobacteriati</taxon>
        <taxon>Methanobacteriota</taxon>
        <taxon>Stenosarchaea group</taxon>
        <taxon>Halobacteria</taxon>
        <taxon>Halobacteriales</taxon>
        <taxon>Haloferacaceae</taxon>
        <taxon>Haloferax</taxon>
    </lineage>
</organism>
<keyword evidence="3 5" id="KW-1133">Transmembrane helix</keyword>
<feature type="transmembrane region" description="Helical" evidence="5">
    <location>
        <begin position="134"/>
        <end position="156"/>
    </location>
</feature>
<comment type="subcellular location">
    <subcellularLocation>
        <location evidence="1">Membrane</location>
        <topology evidence="1">Multi-pass membrane protein</topology>
    </subcellularLocation>
</comment>
<feature type="transmembrane region" description="Helical" evidence="5">
    <location>
        <begin position="100"/>
        <end position="122"/>
    </location>
</feature>
<dbReference type="Pfam" id="PF00902">
    <property type="entry name" value="TatC"/>
    <property type="match status" value="1"/>
</dbReference>
<dbReference type="Proteomes" id="UP000011603">
    <property type="component" value="Unassembled WGS sequence"/>
</dbReference>
<feature type="transmembrane region" description="Helical" evidence="5">
    <location>
        <begin position="61"/>
        <end position="80"/>
    </location>
</feature>
<reference evidence="6 7" key="1">
    <citation type="journal article" date="2014" name="PLoS Genet.">
        <title>Phylogenetically driven sequencing of extremely halophilic archaea reveals strategies for static and dynamic osmo-response.</title>
        <authorList>
            <person name="Becker E.A."/>
            <person name="Seitzer P.M."/>
            <person name="Tritt A."/>
            <person name="Larsen D."/>
            <person name="Krusor M."/>
            <person name="Yao A.I."/>
            <person name="Wu D."/>
            <person name="Madern D."/>
            <person name="Eisen J.A."/>
            <person name="Darling A.E."/>
            <person name="Facciotti M.T."/>
        </authorList>
    </citation>
    <scope>NUCLEOTIDE SEQUENCE [LARGE SCALE GENOMIC DNA]</scope>
    <source>
        <strain evidence="7">ATCC 33500 / DSM 1411 / JCM 8866 / NBRC 14739 / NCIMB 2177 / R-4</strain>
    </source>
</reference>
<evidence type="ECO:0000256" key="4">
    <source>
        <dbReference type="ARBA" id="ARBA00023136"/>
    </source>
</evidence>
<evidence type="ECO:0008006" key="8">
    <source>
        <dbReference type="Google" id="ProtNLM"/>
    </source>
</evidence>
<keyword evidence="2 5" id="KW-0812">Transmembrane</keyword>
<comment type="caution">
    <text evidence="6">The sequence shown here is derived from an EMBL/GenBank/DDBJ whole genome shotgun (WGS) entry which is preliminary data.</text>
</comment>
<sequence>MSASGPILRPPVETVLLVKKLTTGRSDSYTMDTTGVVEPFDPRGYGLSPLAATLRCRAPRLIAGSLLVAVVVFFAARDPGYLSPTAGLRTDVFASGSPDLLVRLELAGLVGALVGGTHLVLLTGRDAAVDLRSAAKYLISAAAAFIIGVGLTWFVAPSVVDLLISTDRLASGSRQAILELELFLPVAGGLGMATAPLLVGLARSGALPSRLGERTKGMALLLTVAFAAFFSPPDPTTFALYAMPPLAGVAVAVAWIDFR</sequence>
<dbReference type="EMBL" id="AOLO01000011">
    <property type="protein sequence ID" value="ELZ99676.1"/>
    <property type="molecule type" value="Genomic_DNA"/>
</dbReference>
<evidence type="ECO:0000313" key="6">
    <source>
        <dbReference type="EMBL" id="ELZ99676.1"/>
    </source>
</evidence>
<dbReference type="AlphaFoldDB" id="M0IS38"/>
<keyword evidence="7" id="KW-1185">Reference proteome</keyword>
<dbReference type="InterPro" id="IPR002033">
    <property type="entry name" value="TatC"/>
</dbReference>
<evidence type="ECO:0000256" key="2">
    <source>
        <dbReference type="ARBA" id="ARBA00022692"/>
    </source>
</evidence>
<dbReference type="GO" id="GO:0016020">
    <property type="term" value="C:membrane"/>
    <property type="evidence" value="ECO:0007669"/>
    <property type="project" value="UniProtKB-SubCell"/>
</dbReference>
<evidence type="ECO:0000256" key="3">
    <source>
        <dbReference type="ARBA" id="ARBA00022989"/>
    </source>
</evidence>
<feature type="transmembrane region" description="Helical" evidence="5">
    <location>
        <begin position="182"/>
        <end position="202"/>
    </location>
</feature>
<proteinExistence type="predicted"/>
<feature type="transmembrane region" description="Helical" evidence="5">
    <location>
        <begin position="238"/>
        <end position="258"/>
    </location>
</feature>
<evidence type="ECO:0000256" key="1">
    <source>
        <dbReference type="ARBA" id="ARBA00004141"/>
    </source>
</evidence>
<evidence type="ECO:0000256" key="5">
    <source>
        <dbReference type="SAM" id="Phobius"/>
    </source>
</evidence>
<gene>
    <name evidence="6" type="ORF">C439_14019</name>
</gene>